<dbReference type="FunFam" id="3.40.50.720:FF:000019">
    <property type="entry name" value="Glycerol-3-phosphate dehydrogenase [NAD(P)+]"/>
    <property type="match status" value="1"/>
</dbReference>
<dbReference type="InterPro" id="IPR006168">
    <property type="entry name" value="G3P_DH_NAD-dep"/>
</dbReference>
<evidence type="ECO:0008006" key="7">
    <source>
        <dbReference type="Google" id="ProtNLM"/>
    </source>
</evidence>
<dbReference type="AlphaFoldDB" id="A0A381NMH6"/>
<evidence type="ECO:0000259" key="4">
    <source>
        <dbReference type="Pfam" id="PF01210"/>
    </source>
</evidence>
<dbReference type="GO" id="GO:0005829">
    <property type="term" value="C:cytosol"/>
    <property type="evidence" value="ECO:0007669"/>
    <property type="project" value="TreeGrafter"/>
</dbReference>
<evidence type="ECO:0000256" key="3">
    <source>
        <dbReference type="ARBA" id="ARBA00023027"/>
    </source>
</evidence>
<proteinExistence type="inferred from homology"/>
<dbReference type="InterPro" id="IPR008927">
    <property type="entry name" value="6-PGluconate_DH-like_C_sf"/>
</dbReference>
<feature type="domain" description="Glycerol-3-phosphate dehydrogenase NAD-dependent C-terminal" evidence="5">
    <location>
        <begin position="178"/>
        <end position="318"/>
    </location>
</feature>
<dbReference type="InterPro" id="IPR006109">
    <property type="entry name" value="G3P_DH_NAD-dep_C"/>
</dbReference>
<dbReference type="HAMAP" id="MF_00394">
    <property type="entry name" value="NAD_Glyc3P_dehydrog"/>
    <property type="match status" value="1"/>
</dbReference>
<dbReference type="SUPFAM" id="SSF48179">
    <property type="entry name" value="6-phosphogluconate dehydrogenase C-terminal domain-like"/>
    <property type="match status" value="1"/>
</dbReference>
<dbReference type="PRINTS" id="PR00077">
    <property type="entry name" value="GPDHDRGNASE"/>
</dbReference>
<dbReference type="NCBIfam" id="NF000940">
    <property type="entry name" value="PRK00094.1-2"/>
    <property type="match status" value="1"/>
</dbReference>
<evidence type="ECO:0000256" key="1">
    <source>
        <dbReference type="ARBA" id="ARBA00011009"/>
    </source>
</evidence>
<dbReference type="GO" id="GO:0005975">
    <property type="term" value="P:carbohydrate metabolic process"/>
    <property type="evidence" value="ECO:0007669"/>
    <property type="project" value="InterPro"/>
</dbReference>
<dbReference type="Pfam" id="PF07479">
    <property type="entry name" value="NAD_Gly3P_dh_C"/>
    <property type="match status" value="1"/>
</dbReference>
<protein>
    <recommendedName>
        <fullName evidence="7">Glycerol-3-phosphate dehydrogenase NAD-dependent N-terminal domain-containing protein</fullName>
    </recommendedName>
</protein>
<dbReference type="InterPro" id="IPR036291">
    <property type="entry name" value="NAD(P)-bd_dom_sf"/>
</dbReference>
<sequence>MQIGVIGAGAWGTALARLLVNNGNSVQLWCHEAETRQDILTNHLNSSFLPEIPLPETLNASTDLSEVVRNSKILVASVPSHFTREIAKKMRLEITDEHIVVILSKGIEQHSLALMSEIYANELDNLPKLAVLSGPTFAREVALDLPSAAVLACADEETGSLLQKSFHSARFRLYRSTDLIGVQLAGAIKNVIAIASGIADGMKLGLNARAALICRGIAEMSRLGTVMGGAPETFMGMSGVGDLVLTATGTLSRNHTLGEKLGQGLSLEKCLPAGGAVAEGVRNSVSIHELAERHKIEMPICNAVYQVLHEGISCAQALKRLLERERPDEEMMFFPN</sequence>
<feature type="domain" description="Glycerol-3-phosphate dehydrogenase NAD-dependent N-terminal" evidence="4">
    <location>
        <begin position="2"/>
        <end position="157"/>
    </location>
</feature>
<organism evidence="6">
    <name type="scientific">marine metagenome</name>
    <dbReference type="NCBI Taxonomy" id="408172"/>
    <lineage>
        <taxon>unclassified sequences</taxon>
        <taxon>metagenomes</taxon>
        <taxon>ecological metagenomes</taxon>
    </lineage>
</organism>
<dbReference type="GO" id="GO:0051287">
    <property type="term" value="F:NAD binding"/>
    <property type="evidence" value="ECO:0007669"/>
    <property type="project" value="InterPro"/>
</dbReference>
<accession>A0A381NMH6</accession>
<reference evidence="6" key="1">
    <citation type="submission" date="2018-05" db="EMBL/GenBank/DDBJ databases">
        <authorList>
            <person name="Lanie J.A."/>
            <person name="Ng W.-L."/>
            <person name="Kazmierczak K.M."/>
            <person name="Andrzejewski T.M."/>
            <person name="Davidsen T.M."/>
            <person name="Wayne K.J."/>
            <person name="Tettelin H."/>
            <person name="Glass J.I."/>
            <person name="Rusch D."/>
            <person name="Podicherti R."/>
            <person name="Tsui H.-C.T."/>
            <person name="Winkler M.E."/>
        </authorList>
    </citation>
    <scope>NUCLEOTIDE SEQUENCE</scope>
</reference>
<dbReference type="InterPro" id="IPR011128">
    <property type="entry name" value="G3P_DH_NAD-dep_N"/>
</dbReference>
<evidence type="ECO:0000259" key="5">
    <source>
        <dbReference type="Pfam" id="PF07479"/>
    </source>
</evidence>
<dbReference type="FunFam" id="1.10.1040.10:FF:000001">
    <property type="entry name" value="Glycerol-3-phosphate dehydrogenase [NAD(P)+]"/>
    <property type="match status" value="1"/>
</dbReference>
<dbReference type="InterPro" id="IPR013328">
    <property type="entry name" value="6PGD_dom2"/>
</dbReference>
<dbReference type="GO" id="GO:0046168">
    <property type="term" value="P:glycerol-3-phosphate catabolic process"/>
    <property type="evidence" value="ECO:0007669"/>
    <property type="project" value="InterPro"/>
</dbReference>
<dbReference type="EMBL" id="UINC01000404">
    <property type="protein sequence ID" value="SUZ54733.1"/>
    <property type="molecule type" value="Genomic_DNA"/>
</dbReference>
<gene>
    <name evidence="6" type="ORF">METZ01_LOCUS7587</name>
</gene>
<dbReference type="Gene3D" id="3.40.50.720">
    <property type="entry name" value="NAD(P)-binding Rossmann-like Domain"/>
    <property type="match status" value="1"/>
</dbReference>
<keyword evidence="2" id="KW-0560">Oxidoreductase</keyword>
<dbReference type="SUPFAM" id="SSF51735">
    <property type="entry name" value="NAD(P)-binding Rossmann-fold domains"/>
    <property type="match status" value="1"/>
</dbReference>
<evidence type="ECO:0000313" key="6">
    <source>
        <dbReference type="EMBL" id="SUZ54733.1"/>
    </source>
</evidence>
<name>A0A381NMH6_9ZZZZ</name>
<dbReference type="NCBIfam" id="NF000942">
    <property type="entry name" value="PRK00094.1-4"/>
    <property type="match status" value="1"/>
</dbReference>
<keyword evidence="3" id="KW-0520">NAD</keyword>
<comment type="similarity">
    <text evidence="1">Belongs to the NAD-dependent glycerol-3-phosphate dehydrogenase family.</text>
</comment>
<dbReference type="PIRSF" id="PIRSF000114">
    <property type="entry name" value="Glycerol-3-P_dh"/>
    <property type="match status" value="1"/>
</dbReference>
<evidence type="ECO:0000256" key="2">
    <source>
        <dbReference type="ARBA" id="ARBA00023002"/>
    </source>
</evidence>
<dbReference type="PANTHER" id="PTHR11728">
    <property type="entry name" value="GLYCEROL-3-PHOSPHATE DEHYDROGENASE"/>
    <property type="match status" value="1"/>
</dbReference>
<dbReference type="Pfam" id="PF01210">
    <property type="entry name" value="NAD_Gly3P_dh_N"/>
    <property type="match status" value="1"/>
</dbReference>
<dbReference type="GO" id="GO:0047952">
    <property type="term" value="F:glycerol-3-phosphate dehydrogenase [NAD(P)+] activity"/>
    <property type="evidence" value="ECO:0007669"/>
    <property type="project" value="TreeGrafter"/>
</dbReference>
<dbReference type="PANTHER" id="PTHR11728:SF1">
    <property type="entry name" value="GLYCEROL-3-PHOSPHATE DEHYDROGENASE [NAD(+)] 2, CHLOROPLASTIC"/>
    <property type="match status" value="1"/>
</dbReference>
<dbReference type="PROSITE" id="PS00957">
    <property type="entry name" value="NAD_G3PDH"/>
    <property type="match status" value="1"/>
</dbReference>
<dbReference type="Gene3D" id="1.10.1040.10">
    <property type="entry name" value="N-(1-d-carboxylethyl)-l-norvaline Dehydrogenase, domain 2"/>
    <property type="match status" value="1"/>
</dbReference>